<accession>A0ABN6FD52</accession>
<protein>
    <recommendedName>
        <fullName evidence="3">Squalene cyclase C-terminal domain-containing protein</fullName>
    </recommendedName>
</protein>
<proteinExistence type="predicted"/>
<organism evidence="1 2">
    <name type="scientific">Sinomonas cyclohexanicum</name>
    <name type="common">Corynebacterium cyclohexanicum</name>
    <dbReference type="NCBI Taxonomy" id="322009"/>
    <lineage>
        <taxon>Bacteria</taxon>
        <taxon>Bacillati</taxon>
        <taxon>Actinomycetota</taxon>
        <taxon>Actinomycetes</taxon>
        <taxon>Micrococcales</taxon>
        <taxon>Micrococcaceae</taxon>
        <taxon>Sinomonas</taxon>
    </lineage>
</organism>
<keyword evidence="2" id="KW-1185">Reference proteome</keyword>
<reference evidence="1 2" key="1">
    <citation type="journal article" date="2021" name="J. Biosci. Bioeng.">
        <title>Identification and characterization of a chc gene cluster responsible for the aromatization pathway of cyclohexanecarboxylate degradation in Sinomonas cyclohexanicum ATCC 51369.</title>
        <authorList>
            <person name="Yamamoto T."/>
            <person name="Hasegawa Y."/>
            <person name="Lau P.C.K."/>
            <person name="Iwaki H."/>
        </authorList>
    </citation>
    <scope>NUCLEOTIDE SEQUENCE [LARGE SCALE GENOMIC DNA]</scope>
    <source>
        <strain evidence="1 2">ATCC 51369</strain>
    </source>
</reference>
<dbReference type="Proteomes" id="UP001319861">
    <property type="component" value="Chromosome"/>
</dbReference>
<dbReference type="SUPFAM" id="SSF48239">
    <property type="entry name" value="Terpenoid cyclases/Protein prenyltransferases"/>
    <property type="match status" value="1"/>
</dbReference>
<dbReference type="EMBL" id="AP024525">
    <property type="protein sequence ID" value="BCT74638.1"/>
    <property type="molecule type" value="Genomic_DNA"/>
</dbReference>
<dbReference type="InterPro" id="IPR008930">
    <property type="entry name" value="Terpenoid_cyclase/PrenylTrfase"/>
</dbReference>
<gene>
    <name evidence="1" type="ORF">SCMU_04800</name>
</gene>
<sequence>MVPMTWLDALPRDPVAPLLASGHSAVVHWTRELLGEPNAAARAALWDLPVPRRILRRQAEDGSWTYPGRRARGATDYDLLETYRELGFLVEMFGLTRVHPAVRAAADYVLAHQSPDGDLRGIYGNQPSPNYTAGLLELLVKAGYADDPRVGQAFVWLEASRQDDGGWAIPFRTRGLSLEAIGEHAPAERDPAGRRRTS</sequence>
<evidence type="ECO:0000313" key="1">
    <source>
        <dbReference type="EMBL" id="BCT74638.1"/>
    </source>
</evidence>
<name>A0ABN6FD52_SINCY</name>
<dbReference type="Gene3D" id="1.50.10.20">
    <property type="match status" value="1"/>
</dbReference>
<dbReference type="CDD" id="cd00688">
    <property type="entry name" value="ISOPREN_C2_like"/>
    <property type="match status" value="1"/>
</dbReference>
<evidence type="ECO:0000313" key="2">
    <source>
        <dbReference type="Proteomes" id="UP001319861"/>
    </source>
</evidence>
<evidence type="ECO:0008006" key="3">
    <source>
        <dbReference type="Google" id="ProtNLM"/>
    </source>
</evidence>